<gene>
    <name evidence="2" type="ORF">KABA2_05S01716</name>
</gene>
<evidence type="ECO:0000313" key="3">
    <source>
        <dbReference type="Proteomes" id="UP000644660"/>
    </source>
</evidence>
<feature type="compositionally biased region" description="Polar residues" evidence="1">
    <location>
        <begin position="342"/>
        <end position="363"/>
    </location>
</feature>
<proteinExistence type="predicted"/>
<feature type="compositionally biased region" description="Polar residues" evidence="1">
    <location>
        <begin position="378"/>
        <end position="391"/>
    </location>
</feature>
<protein>
    <submittedName>
        <fullName evidence="2">Uncharacterized protein</fullName>
    </submittedName>
</protein>
<comment type="caution">
    <text evidence="2">The sequence shown here is derived from an EMBL/GenBank/DDBJ whole genome shotgun (WGS) entry which is preliminary data.</text>
</comment>
<feature type="region of interest" description="Disordered" evidence="1">
    <location>
        <begin position="646"/>
        <end position="676"/>
    </location>
</feature>
<dbReference type="RefSeq" id="XP_041406653.1">
    <property type="nucleotide sequence ID" value="XM_041550719.1"/>
</dbReference>
<organism evidence="2 3">
    <name type="scientific">Maudiozyma barnettii</name>
    <dbReference type="NCBI Taxonomy" id="61262"/>
    <lineage>
        <taxon>Eukaryota</taxon>
        <taxon>Fungi</taxon>
        <taxon>Dikarya</taxon>
        <taxon>Ascomycota</taxon>
        <taxon>Saccharomycotina</taxon>
        <taxon>Saccharomycetes</taxon>
        <taxon>Saccharomycetales</taxon>
        <taxon>Saccharomycetaceae</taxon>
        <taxon>Maudiozyma</taxon>
    </lineage>
</organism>
<dbReference type="Proteomes" id="UP000644660">
    <property type="component" value="Unassembled WGS sequence"/>
</dbReference>
<name>A0A8H2VFS4_9SACH</name>
<dbReference type="EMBL" id="CAEFZW010000005">
    <property type="protein sequence ID" value="CAB4254809.1"/>
    <property type="molecule type" value="Genomic_DNA"/>
</dbReference>
<reference evidence="2 3" key="1">
    <citation type="submission" date="2020-05" db="EMBL/GenBank/DDBJ databases">
        <authorList>
            <person name="Casaregola S."/>
            <person name="Devillers H."/>
            <person name="Grondin C."/>
        </authorList>
    </citation>
    <scope>NUCLEOTIDE SEQUENCE [LARGE SCALE GENOMIC DNA]</scope>
    <source>
        <strain evidence="2 3">CLIB 1767</strain>
    </source>
</reference>
<keyword evidence="3" id="KW-1185">Reference proteome</keyword>
<feature type="region of interest" description="Disordered" evidence="1">
    <location>
        <begin position="209"/>
        <end position="234"/>
    </location>
</feature>
<dbReference type="GeneID" id="64857828"/>
<feature type="region of interest" description="Disordered" evidence="1">
    <location>
        <begin position="333"/>
        <end position="363"/>
    </location>
</feature>
<evidence type="ECO:0000256" key="1">
    <source>
        <dbReference type="SAM" id="MobiDB-lite"/>
    </source>
</evidence>
<accession>A0A8H2VFS4</accession>
<feature type="region of interest" description="Disordered" evidence="1">
    <location>
        <begin position="729"/>
        <end position="781"/>
    </location>
</feature>
<sequence>MSENSPNRPDIQREMHKVINAANATDRQLIDNHNLEERINIEKQLRTDSKAGLITNYNVKDYLYHNVPMNILNGTIGEYGDMAYFFNKLYNVHGVGSAFKEPPLYKNHEIVTSKFINDIYLGRLRAEDAQKLLISHSKTLKQELKKTHLISEAVDTINNKLDHPLQNTEPIDASIMRSEMTISRGLPPIHPSKHIEAKINLSIGQKSEIEDDSDISAPNPLNKPVTKENTTNRSTIAGEEQNESTIKMMPKPNQSSELELSITSIQNTRPKNMTKISNNNTSIKADTQSVFLVSKDVPVPQNSDVALPYTQSNENSTENGRKNTIIITTENLKSTGEDRPKSQTNKAGLPNVQSQVNSPYDNFKTNVIGDNRISIKNITNSTSEEQNNEVKTNPIPKSSEENLNLSNTENESQLGEIPHTTNEPTEITIQKVILPPRDEYSNNKDNQGTKISDGEFSIKHAAKSADLSQISVPTGCISPTTNSQLEIKPTENVLQMTKEVTESNMEYSSTRVPTENTALVETGTETTLLNTTMNTESLTIPKNTTKIKAKAPNESIKNVEGTAMSTTESRESNATTINNLKSTTLVRHNDIRQQNNGAEKSIKHQTKMVINSINNNQHQITLKNSSTMNPQTVDLDVNTNITTVSSTQPPKIRVKKRKTDNDMRKETKRRKESSITQKNTNVLNITKQQDNVLNCIKSSTMTIQSLLGNIHDSNRVGNFKREEEYDMDLVPSPDHLPMSSPPASSRNGLSDDEDNIINNSDAIDRLRQEDDDSDFYSHTIDNENERLPKALKRMNELAKKYGLYE</sequence>
<evidence type="ECO:0000313" key="2">
    <source>
        <dbReference type="EMBL" id="CAB4254809.1"/>
    </source>
</evidence>
<feature type="region of interest" description="Disordered" evidence="1">
    <location>
        <begin position="378"/>
        <end position="423"/>
    </location>
</feature>
<dbReference type="AlphaFoldDB" id="A0A8H2VFS4"/>
<feature type="compositionally biased region" description="Low complexity" evidence="1">
    <location>
        <begin position="401"/>
        <end position="412"/>
    </location>
</feature>